<gene>
    <name evidence="1" type="ORF">METZ01_LOCUS175488</name>
</gene>
<name>A0A382C9Q4_9ZZZZ</name>
<sequence>MKSSTIEEKTTEDISHWFSAYNRSDFTEYLKIHSYLDAAYWASGYYAILSKKNCKVLTKRKADWYKLFIRTSLRKADTLLHAWKDIPPPLKFILEECRQYIVPYTDNQLHAAESWSLHNRLGITKREDDSELDSLIAKGRKLMSAQAQFMDEKYLDKIYISIIYRLYEALDMYNRPTIRPEDLNRITASLSEARALSMIEDKEIYSCCSALVKHVISTSAEPPEKLTTKLTKGWSESFAALSNLTACYQAWTKIIPVEEDIEREELDEVISDISIKTDTATGSQHRAFLKISYAWLAYLT</sequence>
<reference evidence="1" key="1">
    <citation type="submission" date="2018-05" db="EMBL/GenBank/DDBJ databases">
        <authorList>
            <person name="Lanie J.A."/>
            <person name="Ng W.-L."/>
            <person name="Kazmierczak K.M."/>
            <person name="Andrzejewski T.M."/>
            <person name="Davidsen T.M."/>
            <person name="Wayne K.J."/>
            <person name="Tettelin H."/>
            <person name="Glass J.I."/>
            <person name="Rusch D."/>
            <person name="Podicherti R."/>
            <person name="Tsui H.-C.T."/>
            <person name="Winkler M.E."/>
        </authorList>
    </citation>
    <scope>NUCLEOTIDE SEQUENCE</scope>
</reference>
<organism evidence="1">
    <name type="scientific">marine metagenome</name>
    <dbReference type="NCBI Taxonomy" id="408172"/>
    <lineage>
        <taxon>unclassified sequences</taxon>
        <taxon>metagenomes</taxon>
        <taxon>ecological metagenomes</taxon>
    </lineage>
</organism>
<proteinExistence type="predicted"/>
<protein>
    <submittedName>
        <fullName evidence="1">Uncharacterized protein</fullName>
    </submittedName>
</protein>
<accession>A0A382C9Q4</accession>
<evidence type="ECO:0000313" key="1">
    <source>
        <dbReference type="EMBL" id="SVB22634.1"/>
    </source>
</evidence>
<dbReference type="EMBL" id="UINC01033401">
    <property type="protein sequence ID" value="SVB22634.1"/>
    <property type="molecule type" value="Genomic_DNA"/>
</dbReference>
<dbReference type="AlphaFoldDB" id="A0A382C9Q4"/>